<feature type="signal peptide" evidence="10">
    <location>
        <begin position="1"/>
        <end position="21"/>
    </location>
</feature>
<feature type="binding site" evidence="9">
    <location>
        <position position="311"/>
    </location>
    <ligand>
        <name>Zn(2+)</name>
        <dbReference type="ChEBI" id="CHEBI:29105"/>
        <note>catalytic</note>
    </ligand>
</feature>
<feature type="compositionally biased region" description="Basic and acidic residues" evidence="11">
    <location>
        <begin position="50"/>
        <end position="63"/>
    </location>
</feature>
<comment type="cofactor">
    <cofactor evidence="9 10">
        <name>Zn(2+)</name>
        <dbReference type="ChEBI" id="CHEBI:29105"/>
    </cofactor>
    <text evidence="9 10">Binds 1 zinc ion per subunit.</text>
</comment>
<dbReference type="AlphaFoldDB" id="A0A914HBH6"/>
<feature type="region of interest" description="Disordered" evidence="11">
    <location>
        <begin position="113"/>
        <end position="137"/>
    </location>
</feature>
<keyword evidence="2 9" id="KW-0645">Protease</keyword>
<dbReference type="CDD" id="cd04280">
    <property type="entry name" value="ZnMc_astacin_like"/>
    <property type="match status" value="1"/>
</dbReference>
<comment type="caution">
    <text evidence="9">Lacks conserved residue(s) required for the propagation of feature annotation.</text>
</comment>
<keyword evidence="8" id="KW-0325">Glycoprotein</keyword>
<evidence type="ECO:0000256" key="5">
    <source>
        <dbReference type="ARBA" id="ARBA00022833"/>
    </source>
</evidence>
<dbReference type="SUPFAM" id="SSF55486">
    <property type="entry name" value="Metalloproteases ('zincins'), catalytic domain"/>
    <property type="match status" value="1"/>
</dbReference>
<reference evidence="14" key="1">
    <citation type="submission" date="2022-11" db="UniProtKB">
        <authorList>
            <consortium name="WormBaseParasite"/>
        </authorList>
    </citation>
    <scope>IDENTIFICATION</scope>
</reference>
<keyword evidence="7 9" id="KW-1015">Disulfide bond</keyword>
<keyword evidence="1" id="KW-0245">EGF-like domain</keyword>
<evidence type="ECO:0000256" key="9">
    <source>
        <dbReference type="PROSITE-ProRule" id="PRU01211"/>
    </source>
</evidence>
<evidence type="ECO:0000256" key="11">
    <source>
        <dbReference type="SAM" id="MobiDB-lite"/>
    </source>
</evidence>
<sequence length="461" mass="52723">MLVVVVVLLVVLLLVPLDIDAVIRNNRVILHDEHLTPEAVEEEEVGAPSHSEREQHQSAEREGQQTSRVSRALDTAVWWGDEWRRKAATNFGQSDAETFRVRLALERIKEGMEADEKRHGKGGGIDGAGRAAASTMDETMTVEQWRELREWSARRVSDDSGAGGRRHKGRMGPDEWPEEGGRHFEGDIVLSGDQVDAILEETFARRRRQKRKFIGSKVRRWDVMKSIVYSFDGSHTLREQRVIELALEHWHNITCLNFERHNDEPKGSRIVFTDVDGCASNVGRHPLGEPQFVSLAPECIRLGVIAHEVAHALGFWHEQSRPDRDQYVQVQWENIDRDSKGQFLKEQPVDVDNGGVPYDYGSIMHYRSKAFAKYDDLFTIGTAIGDYQRTIGQRDQLSFNDIRLMNEIYCKEACPRQLPCQRGGYTDPRHCDRCRCPDGFTGAFCDQVNCFDQRGSFWDDK</sequence>
<protein>
    <recommendedName>
        <fullName evidence="10">Metalloendopeptidase</fullName>
        <ecNumber evidence="10">3.4.24.-</ecNumber>
    </recommendedName>
</protein>
<accession>A0A914HBH6</accession>
<feature type="region of interest" description="Disordered" evidence="11">
    <location>
        <begin position="39"/>
        <end position="69"/>
    </location>
</feature>
<feature type="disulfide bond" evidence="9">
    <location>
        <begin position="255"/>
        <end position="410"/>
    </location>
</feature>
<dbReference type="PROSITE" id="PS01186">
    <property type="entry name" value="EGF_2"/>
    <property type="match status" value="1"/>
</dbReference>
<dbReference type="GO" id="GO:0006508">
    <property type="term" value="P:proteolysis"/>
    <property type="evidence" value="ECO:0007669"/>
    <property type="project" value="UniProtKB-KW"/>
</dbReference>
<feature type="active site" evidence="9">
    <location>
        <position position="308"/>
    </location>
</feature>
<dbReference type="Proteomes" id="UP000887572">
    <property type="component" value="Unplaced"/>
</dbReference>
<evidence type="ECO:0000256" key="4">
    <source>
        <dbReference type="ARBA" id="ARBA00022801"/>
    </source>
</evidence>
<evidence type="ECO:0000256" key="8">
    <source>
        <dbReference type="ARBA" id="ARBA00023180"/>
    </source>
</evidence>
<dbReference type="PRINTS" id="PR00480">
    <property type="entry name" value="ASTACIN"/>
</dbReference>
<evidence type="ECO:0000313" key="13">
    <source>
        <dbReference type="Proteomes" id="UP000887572"/>
    </source>
</evidence>
<keyword evidence="10" id="KW-0732">Signal</keyword>
<dbReference type="GO" id="GO:0004222">
    <property type="term" value="F:metalloendopeptidase activity"/>
    <property type="evidence" value="ECO:0007669"/>
    <property type="project" value="UniProtKB-UniRule"/>
</dbReference>
<evidence type="ECO:0000256" key="6">
    <source>
        <dbReference type="ARBA" id="ARBA00023049"/>
    </source>
</evidence>
<dbReference type="GO" id="GO:0008270">
    <property type="term" value="F:zinc ion binding"/>
    <property type="evidence" value="ECO:0007669"/>
    <property type="project" value="UniProtKB-UniRule"/>
</dbReference>
<keyword evidence="3 9" id="KW-0479">Metal-binding</keyword>
<evidence type="ECO:0000259" key="12">
    <source>
        <dbReference type="PROSITE" id="PS51864"/>
    </source>
</evidence>
<dbReference type="InterPro" id="IPR000742">
    <property type="entry name" value="EGF"/>
</dbReference>
<dbReference type="GO" id="GO:0018996">
    <property type="term" value="P:molting cycle, collagen and cuticulin-based cuticle"/>
    <property type="evidence" value="ECO:0007669"/>
    <property type="project" value="UniProtKB-ARBA"/>
</dbReference>
<dbReference type="InterPro" id="IPR001506">
    <property type="entry name" value="Peptidase_M12A"/>
</dbReference>
<evidence type="ECO:0000256" key="10">
    <source>
        <dbReference type="RuleBase" id="RU361183"/>
    </source>
</evidence>
<dbReference type="EC" id="3.4.24.-" evidence="10"/>
<feature type="region of interest" description="Disordered" evidence="11">
    <location>
        <begin position="156"/>
        <end position="181"/>
    </location>
</feature>
<dbReference type="PANTHER" id="PTHR10127:SF813">
    <property type="entry name" value="ZINC METALLOPROTEINASE DPY-31"/>
    <property type="match status" value="1"/>
</dbReference>
<dbReference type="InterPro" id="IPR024079">
    <property type="entry name" value="MetalloPept_cat_dom_sf"/>
</dbReference>
<keyword evidence="5 9" id="KW-0862">Zinc</keyword>
<keyword evidence="13" id="KW-1185">Reference proteome</keyword>
<dbReference type="InterPro" id="IPR034035">
    <property type="entry name" value="Astacin-like_dom"/>
</dbReference>
<keyword evidence="6 9" id="KW-0482">Metalloprotease</keyword>
<feature type="domain" description="Peptidase M12A" evidence="12">
    <location>
        <begin position="212"/>
        <end position="411"/>
    </location>
</feature>
<name>A0A914HBH6_GLORO</name>
<evidence type="ECO:0000313" key="14">
    <source>
        <dbReference type="WBParaSite" id="Gr19_v10_g15546.t1"/>
    </source>
</evidence>
<evidence type="ECO:0000256" key="2">
    <source>
        <dbReference type="ARBA" id="ARBA00022670"/>
    </source>
</evidence>
<dbReference type="WBParaSite" id="Gr19_v10_g15546.t1">
    <property type="protein sequence ID" value="Gr19_v10_g15546.t1"/>
    <property type="gene ID" value="Gr19_v10_g15546"/>
</dbReference>
<dbReference type="SMART" id="SM00235">
    <property type="entry name" value="ZnMc"/>
    <property type="match status" value="1"/>
</dbReference>
<dbReference type="Gene3D" id="3.40.390.10">
    <property type="entry name" value="Collagenase (Catalytic Domain)"/>
    <property type="match status" value="1"/>
</dbReference>
<dbReference type="PROSITE" id="PS51864">
    <property type="entry name" value="ASTACIN"/>
    <property type="match status" value="1"/>
</dbReference>
<dbReference type="FunFam" id="3.40.390.10:FF:000028">
    <property type="entry name" value="Zinc metalloproteinase"/>
    <property type="match status" value="1"/>
</dbReference>
<organism evidence="13 14">
    <name type="scientific">Globodera rostochiensis</name>
    <name type="common">Golden nematode worm</name>
    <name type="synonym">Heterodera rostochiensis</name>
    <dbReference type="NCBI Taxonomy" id="31243"/>
    <lineage>
        <taxon>Eukaryota</taxon>
        <taxon>Metazoa</taxon>
        <taxon>Ecdysozoa</taxon>
        <taxon>Nematoda</taxon>
        <taxon>Chromadorea</taxon>
        <taxon>Rhabditida</taxon>
        <taxon>Tylenchina</taxon>
        <taxon>Tylenchomorpha</taxon>
        <taxon>Tylenchoidea</taxon>
        <taxon>Heteroderidae</taxon>
        <taxon>Heteroderinae</taxon>
        <taxon>Globodera</taxon>
    </lineage>
</organism>
<evidence type="ECO:0000256" key="3">
    <source>
        <dbReference type="ARBA" id="ARBA00022723"/>
    </source>
</evidence>
<keyword evidence="4 9" id="KW-0378">Hydrolase</keyword>
<feature type="binding site" evidence="9">
    <location>
        <position position="317"/>
    </location>
    <ligand>
        <name>Zn(2+)</name>
        <dbReference type="ChEBI" id="CHEBI:29105"/>
        <note>catalytic</note>
    </ligand>
</feature>
<dbReference type="PANTHER" id="PTHR10127">
    <property type="entry name" value="DISCOIDIN, CUB, EGF, LAMININ , AND ZINC METALLOPROTEASE DOMAIN CONTAINING"/>
    <property type="match status" value="1"/>
</dbReference>
<proteinExistence type="predicted"/>
<evidence type="ECO:0000256" key="7">
    <source>
        <dbReference type="ARBA" id="ARBA00023157"/>
    </source>
</evidence>
<dbReference type="Pfam" id="PF01400">
    <property type="entry name" value="Astacin"/>
    <property type="match status" value="1"/>
</dbReference>
<feature type="chain" id="PRO_5038167447" description="Metalloendopeptidase" evidence="10">
    <location>
        <begin position="22"/>
        <end position="461"/>
    </location>
</feature>
<feature type="binding site" evidence="9">
    <location>
        <position position="307"/>
    </location>
    <ligand>
        <name>Zn(2+)</name>
        <dbReference type="ChEBI" id="CHEBI:29105"/>
        <note>catalytic</note>
    </ligand>
</feature>
<evidence type="ECO:0000256" key="1">
    <source>
        <dbReference type="ARBA" id="ARBA00022536"/>
    </source>
</evidence>
<dbReference type="InterPro" id="IPR006026">
    <property type="entry name" value="Peptidase_Metallo"/>
</dbReference>